<dbReference type="InterPro" id="IPR051207">
    <property type="entry name" value="ComplexI_NDUFA9_subunit"/>
</dbReference>
<reference evidence="3" key="1">
    <citation type="journal article" date="2019" name="Int. J. Syst. Evol. Microbiol.">
        <title>The Global Catalogue of Microorganisms (GCM) 10K type strain sequencing project: providing services to taxonomists for standard genome sequencing and annotation.</title>
        <authorList>
            <consortium name="The Broad Institute Genomics Platform"/>
            <consortium name="The Broad Institute Genome Sequencing Center for Infectious Disease"/>
            <person name="Wu L."/>
            <person name="Ma J."/>
        </authorList>
    </citation>
    <scope>NUCLEOTIDE SEQUENCE [LARGE SCALE GENOMIC DNA]</scope>
    <source>
        <strain evidence="3">JCM 3369</strain>
    </source>
</reference>
<feature type="domain" description="NAD(P)-binding" evidence="1">
    <location>
        <begin position="9"/>
        <end position="136"/>
    </location>
</feature>
<dbReference type="PANTHER" id="PTHR12126:SF11">
    <property type="entry name" value="NADH DEHYDROGENASE [UBIQUINONE] 1 ALPHA SUBCOMPLEX SUBUNIT 9, MITOCHONDRIAL"/>
    <property type="match status" value="1"/>
</dbReference>
<organism evidence="2 3">
    <name type="scientific">Georgenia faecalis</name>
    <dbReference type="NCBI Taxonomy" id="2483799"/>
    <lineage>
        <taxon>Bacteria</taxon>
        <taxon>Bacillati</taxon>
        <taxon>Actinomycetota</taxon>
        <taxon>Actinomycetes</taxon>
        <taxon>Micrococcales</taxon>
        <taxon>Bogoriellaceae</taxon>
        <taxon>Georgenia</taxon>
    </lineage>
</organism>
<evidence type="ECO:0000313" key="3">
    <source>
        <dbReference type="Proteomes" id="UP001595955"/>
    </source>
</evidence>
<dbReference type="Proteomes" id="UP001595955">
    <property type="component" value="Unassembled WGS sequence"/>
</dbReference>
<name>A0ABV9DAT5_9MICO</name>
<sequence length="256" mass="26647">MATTMLVTGGTGTLGRHLLPLLAGAQLRVLSRRAHPDDGGIVVVRGDTVKGEGLDDAVDGVAVVVHLAGGPKGDDVGARNVAAAARRAGVRHLVLISVVGADRMPLGYFRAKEGAERAVRESGVPVTILRAAQFHDLVLRTVGAMARLPLVPVPRDLRVEPVEAAEVAARLAELALGPPRGRVPDLVGPEVLGAPEILASLLEARRTRRPTVTVPLPGAAGRAYRRGLNLAGADAQRGRRTWAAVLADRAATGTRV</sequence>
<evidence type="ECO:0000313" key="2">
    <source>
        <dbReference type="EMBL" id="MFC4555293.1"/>
    </source>
</evidence>
<dbReference type="PANTHER" id="PTHR12126">
    <property type="entry name" value="NADH-UBIQUINONE OXIDOREDUCTASE 39 KDA SUBUNIT-RELATED"/>
    <property type="match status" value="1"/>
</dbReference>
<evidence type="ECO:0000259" key="1">
    <source>
        <dbReference type="Pfam" id="PF13460"/>
    </source>
</evidence>
<proteinExistence type="predicted"/>
<protein>
    <submittedName>
        <fullName evidence="2">SDR family oxidoreductase</fullName>
    </submittedName>
</protein>
<accession>A0ABV9DAT5</accession>
<dbReference type="InterPro" id="IPR016040">
    <property type="entry name" value="NAD(P)-bd_dom"/>
</dbReference>
<dbReference type="Gene3D" id="3.40.50.720">
    <property type="entry name" value="NAD(P)-binding Rossmann-like Domain"/>
    <property type="match status" value="1"/>
</dbReference>
<keyword evidence="3" id="KW-1185">Reference proteome</keyword>
<comment type="caution">
    <text evidence="2">The sequence shown here is derived from an EMBL/GenBank/DDBJ whole genome shotgun (WGS) entry which is preliminary data.</text>
</comment>
<dbReference type="InterPro" id="IPR036291">
    <property type="entry name" value="NAD(P)-bd_dom_sf"/>
</dbReference>
<dbReference type="EMBL" id="JBHSGF010000005">
    <property type="protein sequence ID" value="MFC4555293.1"/>
    <property type="molecule type" value="Genomic_DNA"/>
</dbReference>
<gene>
    <name evidence="2" type="ORF">ACFO3F_08535</name>
</gene>
<dbReference type="Pfam" id="PF13460">
    <property type="entry name" value="NAD_binding_10"/>
    <property type="match status" value="1"/>
</dbReference>
<dbReference type="SUPFAM" id="SSF51735">
    <property type="entry name" value="NAD(P)-binding Rossmann-fold domains"/>
    <property type="match status" value="1"/>
</dbReference>
<dbReference type="RefSeq" id="WP_122825477.1">
    <property type="nucleotide sequence ID" value="NZ_CP033325.1"/>
</dbReference>